<keyword evidence="2" id="KW-1185">Reference proteome</keyword>
<name>A0A8H5WVG1_9HYPO</name>
<proteinExistence type="predicted"/>
<sequence>MGWPHLGGRRFRLRDPRAKKPGLVFLVGYSQTEDALEKVAKDYIAETKGTVTTVVCFDIKGHQGPSSVSLWRARQNPDETVEAVCGLEPAMFQDSEGEHVIRDHKSFDLRLSEILMETNSDECPLLSLHLHQLSFFLQMAKA</sequence>
<evidence type="ECO:0000313" key="2">
    <source>
        <dbReference type="Proteomes" id="UP000562682"/>
    </source>
</evidence>
<protein>
    <submittedName>
        <fullName evidence="1">Uncharacterized protein</fullName>
    </submittedName>
</protein>
<dbReference type="EMBL" id="JAAOAK010000348">
    <property type="protein sequence ID" value="KAF5671554.1"/>
    <property type="molecule type" value="Genomic_DNA"/>
</dbReference>
<evidence type="ECO:0000313" key="1">
    <source>
        <dbReference type="EMBL" id="KAF5671554.1"/>
    </source>
</evidence>
<reference evidence="1 2" key="1">
    <citation type="submission" date="2020-05" db="EMBL/GenBank/DDBJ databases">
        <title>Identification and distribution of gene clusters putatively required for synthesis of sphingolipid metabolism inhibitors in phylogenetically diverse species of the filamentous fungus Fusarium.</title>
        <authorList>
            <person name="Kim H.-S."/>
            <person name="Busman M."/>
            <person name="Brown D.W."/>
            <person name="Divon H."/>
            <person name="Uhlig S."/>
            <person name="Proctor R.H."/>
        </authorList>
    </citation>
    <scope>NUCLEOTIDE SEQUENCE [LARGE SCALE GENOMIC DNA]</scope>
    <source>
        <strain evidence="1 2">NRRL 25311</strain>
    </source>
</reference>
<comment type="caution">
    <text evidence="1">The sequence shown here is derived from an EMBL/GenBank/DDBJ whole genome shotgun (WGS) entry which is preliminary data.</text>
</comment>
<dbReference type="Proteomes" id="UP000562682">
    <property type="component" value="Unassembled WGS sequence"/>
</dbReference>
<gene>
    <name evidence="1" type="ORF">FDENT_10847</name>
</gene>
<dbReference type="AlphaFoldDB" id="A0A8H5WVG1"/>
<organism evidence="1 2">
    <name type="scientific">Fusarium denticulatum</name>
    <dbReference type="NCBI Taxonomy" id="48507"/>
    <lineage>
        <taxon>Eukaryota</taxon>
        <taxon>Fungi</taxon>
        <taxon>Dikarya</taxon>
        <taxon>Ascomycota</taxon>
        <taxon>Pezizomycotina</taxon>
        <taxon>Sordariomycetes</taxon>
        <taxon>Hypocreomycetidae</taxon>
        <taxon>Hypocreales</taxon>
        <taxon>Nectriaceae</taxon>
        <taxon>Fusarium</taxon>
        <taxon>Fusarium fujikuroi species complex</taxon>
    </lineage>
</organism>
<accession>A0A8H5WVG1</accession>